<name>E0RSS2_WINT6</name>
<accession>E0RSS2</accession>
<dbReference type="InterPro" id="IPR009068">
    <property type="entry name" value="uS15_NS1_RNA-bd_sf"/>
</dbReference>
<dbReference type="HOGENOM" id="CLU_148518_0_0_12"/>
<evidence type="ECO:0000256" key="3">
    <source>
        <dbReference type="ARBA" id="ARBA00064542"/>
    </source>
</evidence>
<reference evidence="7 8" key="2">
    <citation type="journal article" date="2010" name="J. Bacteriol.">
        <title>Genome sequence of the polysaccharide-degrading, thermophilic anaerobe Spirochaeta thermophila DSM 6192.</title>
        <authorList>
            <person name="Angelov A."/>
            <person name="Liebl S."/>
            <person name="Ballschmiter M."/>
            <person name="Bomeke M."/>
            <person name="Lehmann R."/>
            <person name="Liesegang H."/>
            <person name="Daniel R."/>
            <person name="Liebl W."/>
        </authorList>
    </citation>
    <scope>NUCLEOTIDE SEQUENCE [LARGE SCALE GENOMIC DNA]</scope>
    <source>
        <strain evidence="8">ATCC 49972 / DSM 6192 / RI 19.B1</strain>
    </source>
</reference>
<dbReference type="AlphaFoldDB" id="E0RSS2"/>
<sequence length="89" mass="10459">MALTKERKQEIIREFGGSEKNTGTVEAQVALLTERINLLTEHLKVHKKDFSTRRGLLKLVGQRTALLRYLQKEDLNRYRELIKRLGLRK</sequence>
<comment type="function">
    <text evidence="4 6">One of the primary rRNA binding proteins, it binds directly to 16S rRNA where it helps nucleate assembly of the platform of the 30S subunit by binding and bridging several RNA helices of the 16S rRNA.</text>
</comment>
<gene>
    <name evidence="4 7" type="primary">rpsO</name>
    <name evidence="7" type="ordered locus">STHERM_c11140</name>
</gene>
<keyword evidence="4 6" id="KW-0694">RNA-binding</keyword>
<dbReference type="CDD" id="cd00353">
    <property type="entry name" value="Ribosomal_S15p_S13e"/>
    <property type="match status" value="1"/>
</dbReference>
<dbReference type="HAMAP" id="MF_01343_B">
    <property type="entry name" value="Ribosomal_uS15_B"/>
    <property type="match status" value="1"/>
</dbReference>
<proteinExistence type="inferred from homology"/>
<evidence type="ECO:0000313" key="8">
    <source>
        <dbReference type="Proteomes" id="UP000001296"/>
    </source>
</evidence>
<evidence type="ECO:0000313" key="7">
    <source>
        <dbReference type="EMBL" id="ADN02059.1"/>
    </source>
</evidence>
<evidence type="ECO:0000256" key="4">
    <source>
        <dbReference type="HAMAP-Rule" id="MF_01343"/>
    </source>
</evidence>
<dbReference type="GO" id="GO:0019843">
    <property type="term" value="F:rRNA binding"/>
    <property type="evidence" value="ECO:0007669"/>
    <property type="project" value="UniProtKB-UniRule"/>
</dbReference>
<dbReference type="PANTHER" id="PTHR23321:SF26">
    <property type="entry name" value="SMALL RIBOSOMAL SUBUNIT PROTEIN US15M"/>
    <property type="match status" value="1"/>
</dbReference>
<dbReference type="SUPFAM" id="SSF47060">
    <property type="entry name" value="S15/NS1 RNA-binding domain"/>
    <property type="match status" value="1"/>
</dbReference>
<dbReference type="Gene3D" id="1.10.287.10">
    <property type="entry name" value="S15/NS1, RNA-binding"/>
    <property type="match status" value="1"/>
</dbReference>
<keyword evidence="4 6" id="KW-0699">rRNA-binding</keyword>
<dbReference type="Pfam" id="PF00312">
    <property type="entry name" value="Ribosomal_S15"/>
    <property type="match status" value="1"/>
</dbReference>
<dbReference type="eggNOG" id="COG0184">
    <property type="taxonomic scope" value="Bacteria"/>
</dbReference>
<dbReference type="FunFam" id="1.10.287.10:FF:000002">
    <property type="entry name" value="30S ribosomal protein S15"/>
    <property type="match status" value="1"/>
</dbReference>
<dbReference type="SMART" id="SM01387">
    <property type="entry name" value="Ribosomal_S15"/>
    <property type="match status" value="1"/>
</dbReference>
<evidence type="ECO:0000256" key="5">
    <source>
        <dbReference type="RuleBase" id="RU003919"/>
    </source>
</evidence>
<keyword evidence="1 4" id="KW-0689">Ribosomal protein</keyword>
<dbReference type="GO" id="GO:0003735">
    <property type="term" value="F:structural constituent of ribosome"/>
    <property type="evidence" value="ECO:0007669"/>
    <property type="project" value="InterPro"/>
</dbReference>
<organism evidence="7 8">
    <name type="scientific">Winmispira thermophila (strain ATCC 49972 / DSM 6192 / RI 19.B1)</name>
    <name type="common">Spirochaeta thermophila</name>
    <dbReference type="NCBI Taxonomy" id="665571"/>
    <lineage>
        <taxon>Bacteria</taxon>
        <taxon>Pseudomonadati</taxon>
        <taxon>Spirochaetota</taxon>
        <taxon>Spirochaetia</taxon>
        <taxon>Winmispirales</taxon>
        <taxon>Winmispiraceae</taxon>
        <taxon>Winmispira</taxon>
    </lineage>
</organism>
<evidence type="ECO:0000256" key="1">
    <source>
        <dbReference type="ARBA" id="ARBA00022980"/>
    </source>
</evidence>
<comment type="similarity">
    <text evidence="4 5">Belongs to the universal ribosomal protein uS15 family.</text>
</comment>
<keyword evidence="2 4" id="KW-0687">Ribonucleoprotein</keyword>
<dbReference type="PANTHER" id="PTHR23321">
    <property type="entry name" value="RIBOSOMAL PROTEIN S15, BACTERIAL AND ORGANELLAR"/>
    <property type="match status" value="1"/>
</dbReference>
<dbReference type="KEGG" id="sta:STHERM_c11140"/>
<comment type="subunit">
    <text evidence="3 4">Part of the 30S ribosomal subunit. Forms a bridge to the 50S subunit in the 70S ribosome, contacting the 23S rRNA.</text>
</comment>
<dbReference type="Proteomes" id="UP000001296">
    <property type="component" value="Chromosome"/>
</dbReference>
<dbReference type="Gene3D" id="6.10.250.3130">
    <property type="match status" value="1"/>
</dbReference>
<evidence type="ECO:0000256" key="6">
    <source>
        <dbReference type="RuleBase" id="RU004524"/>
    </source>
</evidence>
<protein>
    <recommendedName>
        <fullName evidence="4">Small ribosomal subunit protein uS15</fullName>
    </recommendedName>
</protein>
<dbReference type="InterPro" id="IPR005290">
    <property type="entry name" value="Ribosomal_uS15_bac-type"/>
</dbReference>
<reference key="1">
    <citation type="submission" date="2009-08" db="EMBL/GenBank/DDBJ databases">
        <title>The genome sequence of Spirochaeta thermophila DSM6192.</title>
        <authorList>
            <person name="Angelov A."/>
            <person name="Mientus M."/>
            <person name="Wittenberg S."/>
            <person name="Lehmann R."/>
            <person name="Liesegang H."/>
            <person name="Daniel R."/>
            <person name="Liebl W."/>
        </authorList>
    </citation>
    <scope>NUCLEOTIDE SEQUENCE</scope>
    <source>
        <strain>DSM 6192</strain>
    </source>
</reference>
<dbReference type="GO" id="GO:0022627">
    <property type="term" value="C:cytosolic small ribosomal subunit"/>
    <property type="evidence" value="ECO:0007669"/>
    <property type="project" value="TreeGrafter"/>
</dbReference>
<evidence type="ECO:0000256" key="2">
    <source>
        <dbReference type="ARBA" id="ARBA00023274"/>
    </source>
</evidence>
<dbReference type="NCBIfam" id="TIGR00952">
    <property type="entry name" value="S15_bact"/>
    <property type="match status" value="1"/>
</dbReference>
<dbReference type="PaxDb" id="665571-STHERM_c11140"/>
<dbReference type="InterPro" id="IPR000589">
    <property type="entry name" value="Ribosomal_uS15"/>
</dbReference>
<comment type="function">
    <text evidence="4">Forms an intersubunit bridge (bridge B4) with the 23S rRNA of the 50S subunit in the ribosome.</text>
</comment>
<dbReference type="GO" id="GO:0006412">
    <property type="term" value="P:translation"/>
    <property type="evidence" value="ECO:0007669"/>
    <property type="project" value="UniProtKB-UniRule"/>
</dbReference>
<dbReference type="PROSITE" id="PS00362">
    <property type="entry name" value="RIBOSOMAL_S15"/>
    <property type="match status" value="1"/>
</dbReference>
<dbReference type="RefSeq" id="WP_013313900.1">
    <property type="nucleotide sequence ID" value="NC_014484.1"/>
</dbReference>
<dbReference type="EMBL" id="CP001698">
    <property type="protein sequence ID" value="ADN02059.1"/>
    <property type="molecule type" value="Genomic_DNA"/>
</dbReference>